<evidence type="ECO:0000256" key="1">
    <source>
        <dbReference type="SAM" id="Coils"/>
    </source>
</evidence>
<sequence>MEIKTNHFQLQRELHRFNITIEKLKEELKNDEAIPSNVIKEVMKNAVPKDVSADVPNSSDFVVSWGDDSVSISALGSCYSFKD</sequence>
<keyword evidence="1" id="KW-0175">Coiled coil</keyword>
<organism evidence="2 3">
    <name type="scientific">Arabidopsis thaliana</name>
    <name type="common">Mouse-ear cress</name>
    <dbReference type="NCBI Taxonomy" id="3702"/>
    <lineage>
        <taxon>Eukaryota</taxon>
        <taxon>Viridiplantae</taxon>
        <taxon>Streptophyta</taxon>
        <taxon>Embryophyta</taxon>
        <taxon>Tracheophyta</taxon>
        <taxon>Spermatophyta</taxon>
        <taxon>Magnoliopsida</taxon>
        <taxon>eudicotyledons</taxon>
        <taxon>Gunneridae</taxon>
        <taxon>Pentapetalae</taxon>
        <taxon>rosids</taxon>
        <taxon>malvids</taxon>
        <taxon>Brassicales</taxon>
        <taxon>Brassicaceae</taxon>
        <taxon>Camelineae</taxon>
        <taxon>Arabidopsis</taxon>
    </lineage>
</organism>
<dbReference type="Proteomes" id="UP000434276">
    <property type="component" value="Unassembled WGS sequence"/>
</dbReference>
<proteinExistence type="predicted"/>
<name>A0A5S9XGM2_ARATH</name>
<dbReference type="AlphaFoldDB" id="A0A5S9XGM2"/>
<accession>A0A5S9XGM2</accession>
<dbReference type="EMBL" id="CACSHJ010000089">
    <property type="protein sequence ID" value="CAA0384038.1"/>
    <property type="molecule type" value="Genomic_DNA"/>
</dbReference>
<gene>
    <name evidence="2" type="ORF">C24_LOCUS14234</name>
</gene>
<reference evidence="2 3" key="1">
    <citation type="submission" date="2019-12" db="EMBL/GenBank/DDBJ databases">
        <authorList>
            <person name="Jiao W.-B."/>
            <person name="Schneeberger K."/>
        </authorList>
    </citation>
    <scope>NUCLEOTIDE SEQUENCE [LARGE SCALE GENOMIC DNA]</scope>
    <source>
        <strain evidence="3">cv. C24</strain>
    </source>
</reference>
<evidence type="ECO:0000313" key="3">
    <source>
        <dbReference type="Proteomes" id="UP000434276"/>
    </source>
</evidence>
<feature type="coiled-coil region" evidence="1">
    <location>
        <begin position="7"/>
        <end position="34"/>
    </location>
</feature>
<protein>
    <submittedName>
        <fullName evidence="2">Uncharacterized protein</fullName>
    </submittedName>
</protein>
<evidence type="ECO:0000313" key="2">
    <source>
        <dbReference type="EMBL" id="CAA0384038.1"/>
    </source>
</evidence>